<evidence type="ECO:0000256" key="1">
    <source>
        <dbReference type="SAM" id="MobiDB-lite"/>
    </source>
</evidence>
<keyword evidence="3" id="KW-1185">Reference proteome</keyword>
<feature type="region of interest" description="Disordered" evidence="1">
    <location>
        <begin position="111"/>
        <end position="136"/>
    </location>
</feature>
<protein>
    <submittedName>
        <fullName evidence="2">Uncharacterized protein</fullName>
    </submittedName>
</protein>
<evidence type="ECO:0000313" key="2">
    <source>
        <dbReference type="EMBL" id="CUE63097.1"/>
    </source>
</evidence>
<feature type="region of interest" description="Disordered" evidence="1">
    <location>
        <begin position="257"/>
        <end position="284"/>
    </location>
</feature>
<dbReference type="AlphaFoldDB" id="A0A0S4IK46"/>
<dbReference type="VEuPathDB" id="TriTrypDB:BSAL_50120"/>
<evidence type="ECO:0000313" key="3">
    <source>
        <dbReference type="Proteomes" id="UP000051952"/>
    </source>
</evidence>
<dbReference type="EMBL" id="CYKH01000036">
    <property type="protein sequence ID" value="CUE63097.1"/>
    <property type="molecule type" value="Genomic_DNA"/>
</dbReference>
<accession>A0A0S4IK46</accession>
<feature type="region of interest" description="Disordered" evidence="1">
    <location>
        <begin position="44"/>
        <end position="68"/>
    </location>
</feature>
<dbReference type="InterPro" id="IPR027417">
    <property type="entry name" value="P-loop_NTPase"/>
</dbReference>
<reference evidence="3" key="1">
    <citation type="submission" date="2015-09" db="EMBL/GenBank/DDBJ databases">
        <authorList>
            <consortium name="Pathogen Informatics"/>
        </authorList>
    </citation>
    <scope>NUCLEOTIDE SEQUENCE [LARGE SCALE GENOMIC DNA]</scope>
    <source>
        <strain evidence="3">Lake Konstanz</strain>
    </source>
</reference>
<feature type="compositionally biased region" description="Low complexity" evidence="1">
    <location>
        <begin position="118"/>
        <end position="132"/>
    </location>
</feature>
<sequence>MLSSNSPRIIVAGDYASGKTTFCQRMERPEAEVRLENGAVNRDHYSMSVESPTENTDDMERDESSQSSSFVLVDQRQLCSLQRMVFRRAVGLIVMVDATTIFSLFTETRDTPMGETRSSTLSSSASPYSDSPSRTRGSSQYFAPAGGVSWETCLAQLVLMWKTVVQDEAELCNERGSKFKLPLAVIFTKMDVLAKEDEEAVTAFKYHCGMECRGKEIQADVFAFVSLVEASSEEMKNLRLALSTCVNRRLSVAPTRQRRQSVAFNDPRAQEQPEKKRTKPCCGS</sequence>
<dbReference type="Gene3D" id="3.40.50.300">
    <property type="entry name" value="P-loop containing nucleotide triphosphate hydrolases"/>
    <property type="match status" value="1"/>
</dbReference>
<proteinExistence type="predicted"/>
<gene>
    <name evidence="2" type="ORF">BSAL_50120</name>
</gene>
<dbReference type="Proteomes" id="UP000051952">
    <property type="component" value="Unassembled WGS sequence"/>
</dbReference>
<organism evidence="2 3">
    <name type="scientific">Bodo saltans</name>
    <name type="common">Flagellated protozoan</name>
    <dbReference type="NCBI Taxonomy" id="75058"/>
    <lineage>
        <taxon>Eukaryota</taxon>
        <taxon>Discoba</taxon>
        <taxon>Euglenozoa</taxon>
        <taxon>Kinetoplastea</taxon>
        <taxon>Metakinetoplastina</taxon>
        <taxon>Eubodonida</taxon>
        <taxon>Bodonidae</taxon>
        <taxon>Bodo</taxon>
    </lineage>
</organism>
<dbReference type="SUPFAM" id="SSF52540">
    <property type="entry name" value="P-loop containing nucleoside triphosphate hydrolases"/>
    <property type="match status" value="1"/>
</dbReference>
<name>A0A0S4IK46_BODSA</name>